<dbReference type="Pfam" id="PF04686">
    <property type="entry name" value="SsgA"/>
    <property type="match status" value="1"/>
</dbReference>
<dbReference type="AlphaFoldDB" id="A0A2N3Y0K6"/>
<protein>
    <submittedName>
        <fullName evidence="7">Sporulation and cell division protein SsgA</fullName>
    </submittedName>
</protein>
<evidence type="ECO:0000256" key="5">
    <source>
        <dbReference type="ARBA" id="ARBA00023210"/>
    </source>
</evidence>
<keyword evidence="8" id="KW-1185">Reference proteome</keyword>
<sequence length="147" mass="15854">MLGSADMMANDHGTVLATMTFNLVAPAGVIAPVGVELRYDSRNPYEIAMKLNVGTDGQVDWVIARDLLADGLIAEAGEGDVRIRPRLDSSGVVVIELSSPSGQASFEVDADQLVDFVNDTYDVVAPGDEHRWMNVDEVLSRLLSHNL</sequence>
<evidence type="ECO:0000256" key="1">
    <source>
        <dbReference type="ARBA" id="ARBA00004431"/>
    </source>
</evidence>
<evidence type="ECO:0000313" key="8">
    <source>
        <dbReference type="Proteomes" id="UP000233786"/>
    </source>
</evidence>
<evidence type="ECO:0000256" key="4">
    <source>
        <dbReference type="ARBA" id="ARBA00022969"/>
    </source>
</evidence>
<comment type="similarity">
    <text evidence="2">Belongs to the SsgA family.</text>
</comment>
<name>A0A2N3Y0K6_SACSN</name>
<keyword evidence="5" id="KW-0717">Septation</keyword>
<dbReference type="Gene3D" id="2.30.31.20">
    <property type="entry name" value="Sporulation-specific cell division protein SsgB"/>
    <property type="match status" value="1"/>
</dbReference>
<proteinExistence type="inferred from homology"/>
<keyword evidence="4" id="KW-0749">Sporulation</keyword>
<evidence type="ECO:0000256" key="3">
    <source>
        <dbReference type="ARBA" id="ARBA00022618"/>
    </source>
</evidence>
<dbReference type="InterPro" id="IPR006776">
    <property type="entry name" value="SsgB"/>
</dbReference>
<keyword evidence="3 7" id="KW-0132">Cell division</keyword>
<comment type="subcellular location">
    <subcellularLocation>
        <location evidence="1">Cell septum</location>
    </subcellularLocation>
</comment>
<dbReference type="EMBL" id="PJNB01000001">
    <property type="protein sequence ID" value="PKW16452.1"/>
    <property type="molecule type" value="Genomic_DNA"/>
</dbReference>
<dbReference type="GO" id="GO:0030428">
    <property type="term" value="C:cell septum"/>
    <property type="evidence" value="ECO:0007669"/>
    <property type="project" value="UniProtKB-SubCell"/>
</dbReference>
<evidence type="ECO:0000256" key="6">
    <source>
        <dbReference type="ARBA" id="ARBA00023306"/>
    </source>
</evidence>
<accession>A0A2N3Y0K6</accession>
<dbReference type="GO" id="GO:0030435">
    <property type="term" value="P:sporulation resulting in formation of a cellular spore"/>
    <property type="evidence" value="ECO:0007669"/>
    <property type="project" value="UniProtKB-KW"/>
</dbReference>
<gene>
    <name evidence="7" type="ORF">A8926_4285</name>
</gene>
<dbReference type="Proteomes" id="UP000233786">
    <property type="component" value="Unassembled WGS sequence"/>
</dbReference>
<dbReference type="GO" id="GO:0000917">
    <property type="term" value="P:division septum assembly"/>
    <property type="evidence" value="ECO:0007669"/>
    <property type="project" value="UniProtKB-KW"/>
</dbReference>
<evidence type="ECO:0000256" key="2">
    <source>
        <dbReference type="ARBA" id="ARBA00009323"/>
    </source>
</evidence>
<dbReference type="InterPro" id="IPR038658">
    <property type="entry name" value="SsgB_sf"/>
</dbReference>
<reference evidence="7" key="1">
    <citation type="submission" date="2017-12" db="EMBL/GenBank/DDBJ databases">
        <title>Sequencing the genomes of 1000 Actinobacteria strains.</title>
        <authorList>
            <person name="Klenk H.-P."/>
        </authorList>
    </citation>
    <scope>NUCLEOTIDE SEQUENCE [LARGE SCALE GENOMIC DNA]</scope>
    <source>
        <strain evidence="7">DSM 44228</strain>
    </source>
</reference>
<organism evidence="7 8">
    <name type="scientific">Saccharopolyspora spinosa</name>
    <dbReference type="NCBI Taxonomy" id="60894"/>
    <lineage>
        <taxon>Bacteria</taxon>
        <taxon>Bacillati</taxon>
        <taxon>Actinomycetota</taxon>
        <taxon>Actinomycetes</taxon>
        <taxon>Pseudonocardiales</taxon>
        <taxon>Pseudonocardiaceae</taxon>
        <taxon>Saccharopolyspora</taxon>
    </lineage>
</organism>
<evidence type="ECO:0000313" key="7">
    <source>
        <dbReference type="EMBL" id="PKW16452.1"/>
    </source>
</evidence>
<keyword evidence="6" id="KW-0131">Cell cycle</keyword>
<comment type="caution">
    <text evidence="7">The sequence shown here is derived from an EMBL/GenBank/DDBJ whole genome shotgun (WGS) entry which is preliminary data.</text>
</comment>